<sequence>MSTKTLVLHVRHLNEFSNSEISTFLAQLNQNTIKRIKLLAEMARQLGVDWMEEYSNEGDWSDVSYGDAIAEGACQVDVIAQLVAQAKSVESQRLRVSPMEFYFTAIPKHYDIVNQMSCASVPLSVLDDDQDLFINGFND</sequence>
<evidence type="ECO:0000313" key="1">
    <source>
        <dbReference type="EMBL" id="QJT41252.1"/>
    </source>
</evidence>
<proteinExistence type="predicted"/>
<gene>
    <name evidence="1" type="ORF">E4188_22395</name>
</gene>
<name>A0ABX6NXZ2_AERME</name>
<dbReference type="RefSeq" id="WP_171270025.1">
    <property type="nucleotide sequence ID" value="NZ_CP038446.1"/>
</dbReference>
<protein>
    <submittedName>
        <fullName evidence="1">Uncharacterized protein</fullName>
    </submittedName>
</protein>
<organism evidence="1 2">
    <name type="scientific">Aeromonas media</name>
    <dbReference type="NCBI Taxonomy" id="651"/>
    <lineage>
        <taxon>Bacteria</taxon>
        <taxon>Pseudomonadati</taxon>
        <taxon>Pseudomonadota</taxon>
        <taxon>Gammaproteobacteria</taxon>
        <taxon>Aeromonadales</taxon>
        <taxon>Aeromonadaceae</taxon>
        <taxon>Aeromonas</taxon>
    </lineage>
</organism>
<reference evidence="1 2" key="1">
    <citation type="submission" date="2019-03" db="EMBL/GenBank/DDBJ databases">
        <title>Novel transposon Tn6433 accelerates the dissemination of tet(E) in Aeromonas from aerobic biofilm under oxytetracycline stress.</title>
        <authorList>
            <person name="Shi Y."/>
            <person name="Tian Z."/>
            <person name="Zhang Y."/>
            <person name="Zhang H."/>
            <person name="Yang M."/>
        </authorList>
    </citation>
    <scope>NUCLEOTIDE SEQUENCE [LARGE SCALE GENOMIC DNA]</scope>
    <source>
        <strain evidence="1 2">R50-22</strain>
        <plasmid evidence="2">paeme5</plasmid>
    </source>
</reference>
<dbReference type="Proteomes" id="UP000502657">
    <property type="component" value="Plasmid pAeme5"/>
</dbReference>
<keyword evidence="1" id="KW-0614">Plasmid</keyword>
<geneLocation type="plasmid" evidence="2">
    <name>paeme5</name>
</geneLocation>
<keyword evidence="2" id="KW-1185">Reference proteome</keyword>
<evidence type="ECO:0000313" key="2">
    <source>
        <dbReference type="Proteomes" id="UP000502657"/>
    </source>
</evidence>
<dbReference type="EMBL" id="CP038449">
    <property type="protein sequence ID" value="QJT41252.1"/>
    <property type="molecule type" value="Genomic_DNA"/>
</dbReference>
<accession>A0ABX6NXZ2</accession>